<feature type="region of interest" description="Disordered" evidence="1">
    <location>
        <begin position="98"/>
        <end position="121"/>
    </location>
</feature>
<keyword evidence="3" id="KW-1185">Reference proteome</keyword>
<sequence length="160" mass="18696">MATMTRPSENLSRPNGHHKHDYEVITQEGGTFMARSADNPHLLRIWEYAQGWIWVNDNMNPFTQHGIRRDHEDEIESKGQLYEEIRKNLRRDVEAGAKQVREFRSPSKVESSRAPKAQLRRAGRTCVRAKFEIPLQPKVVDDSPPPRYNRYNKPELKMSS</sequence>
<evidence type="ECO:0000313" key="3">
    <source>
        <dbReference type="Proteomes" id="UP000053342"/>
    </source>
</evidence>
<evidence type="ECO:0000313" key="2">
    <source>
        <dbReference type="EMBL" id="KIW36510.1"/>
    </source>
</evidence>
<protein>
    <submittedName>
        <fullName evidence="2">Uncharacterized protein</fullName>
    </submittedName>
</protein>
<evidence type="ECO:0000256" key="1">
    <source>
        <dbReference type="SAM" id="MobiDB-lite"/>
    </source>
</evidence>
<feature type="compositionally biased region" description="Basic and acidic residues" evidence="1">
    <location>
        <begin position="98"/>
        <end position="113"/>
    </location>
</feature>
<feature type="region of interest" description="Disordered" evidence="1">
    <location>
        <begin position="137"/>
        <end position="160"/>
    </location>
</feature>
<dbReference type="AlphaFoldDB" id="A0A0D2D2S2"/>
<dbReference type="VEuPathDB" id="FungiDB:PV06_11274"/>
<dbReference type="GeneID" id="27363348"/>
<accession>A0A0D2D2S2</accession>
<proteinExistence type="predicted"/>
<name>A0A0D2D2S2_9EURO</name>
<dbReference type="EMBL" id="KN847355">
    <property type="protein sequence ID" value="KIW36510.1"/>
    <property type="molecule type" value="Genomic_DNA"/>
</dbReference>
<gene>
    <name evidence="2" type="ORF">PV06_11274</name>
</gene>
<dbReference type="RefSeq" id="XP_016256726.1">
    <property type="nucleotide sequence ID" value="XM_016412920.1"/>
</dbReference>
<organism evidence="2 3">
    <name type="scientific">Exophiala oligosperma</name>
    <dbReference type="NCBI Taxonomy" id="215243"/>
    <lineage>
        <taxon>Eukaryota</taxon>
        <taxon>Fungi</taxon>
        <taxon>Dikarya</taxon>
        <taxon>Ascomycota</taxon>
        <taxon>Pezizomycotina</taxon>
        <taxon>Eurotiomycetes</taxon>
        <taxon>Chaetothyriomycetidae</taxon>
        <taxon>Chaetothyriales</taxon>
        <taxon>Herpotrichiellaceae</taxon>
        <taxon>Exophiala</taxon>
    </lineage>
</organism>
<reference evidence="2 3" key="1">
    <citation type="submission" date="2015-01" db="EMBL/GenBank/DDBJ databases">
        <title>The Genome Sequence of Exophiala oligosperma CBS72588.</title>
        <authorList>
            <consortium name="The Broad Institute Genomics Platform"/>
            <person name="Cuomo C."/>
            <person name="de Hoog S."/>
            <person name="Gorbushina A."/>
            <person name="Stielow B."/>
            <person name="Teixiera M."/>
            <person name="Abouelleil A."/>
            <person name="Chapman S.B."/>
            <person name="Priest M."/>
            <person name="Young S.K."/>
            <person name="Wortman J."/>
            <person name="Nusbaum C."/>
            <person name="Birren B."/>
        </authorList>
    </citation>
    <scope>NUCLEOTIDE SEQUENCE [LARGE SCALE GENOMIC DNA]</scope>
    <source>
        <strain evidence="2 3">CBS 72588</strain>
    </source>
</reference>
<dbReference type="Proteomes" id="UP000053342">
    <property type="component" value="Unassembled WGS sequence"/>
</dbReference>
<dbReference type="HOGENOM" id="CLU_1652163_0_0_1"/>
<feature type="compositionally biased region" description="Polar residues" evidence="1">
    <location>
        <begin position="1"/>
        <end position="13"/>
    </location>
</feature>
<feature type="region of interest" description="Disordered" evidence="1">
    <location>
        <begin position="1"/>
        <end position="20"/>
    </location>
</feature>